<evidence type="ECO:0000259" key="1">
    <source>
        <dbReference type="Pfam" id="PF00135"/>
    </source>
</evidence>
<gene>
    <name evidence="2" type="ORF">GGP41_005036</name>
</gene>
<dbReference type="SUPFAM" id="SSF53474">
    <property type="entry name" value="alpha/beta-Hydrolases"/>
    <property type="match status" value="1"/>
</dbReference>
<dbReference type="Gene3D" id="3.40.50.1820">
    <property type="entry name" value="alpha/beta hydrolase"/>
    <property type="match status" value="1"/>
</dbReference>
<dbReference type="AlphaFoldDB" id="A0A8H5ZI51"/>
<reference evidence="2" key="1">
    <citation type="submission" date="2019-11" db="EMBL/GenBank/DDBJ databases">
        <title>Bipolaris sorokiniana Genome sequencing.</title>
        <authorList>
            <person name="Wang H."/>
        </authorList>
    </citation>
    <scope>NUCLEOTIDE SEQUENCE</scope>
</reference>
<evidence type="ECO:0000313" key="3">
    <source>
        <dbReference type="Proteomes" id="UP000624244"/>
    </source>
</evidence>
<proteinExistence type="predicted"/>
<organism evidence="2 3">
    <name type="scientific">Cochliobolus sativus</name>
    <name type="common">Common root rot and spot blotch fungus</name>
    <name type="synonym">Bipolaris sorokiniana</name>
    <dbReference type="NCBI Taxonomy" id="45130"/>
    <lineage>
        <taxon>Eukaryota</taxon>
        <taxon>Fungi</taxon>
        <taxon>Dikarya</taxon>
        <taxon>Ascomycota</taxon>
        <taxon>Pezizomycotina</taxon>
        <taxon>Dothideomycetes</taxon>
        <taxon>Pleosporomycetidae</taxon>
        <taxon>Pleosporales</taxon>
        <taxon>Pleosporineae</taxon>
        <taxon>Pleosporaceae</taxon>
        <taxon>Bipolaris</taxon>
    </lineage>
</organism>
<name>A0A8H5ZI51_COCSA</name>
<dbReference type="PANTHER" id="PTHR43142:SF5">
    <property type="entry name" value="CARBOXYLIC ESTER HYDROLASE"/>
    <property type="match status" value="1"/>
</dbReference>
<protein>
    <recommendedName>
        <fullName evidence="1">Carboxylesterase type B domain-containing protein</fullName>
    </recommendedName>
</protein>
<feature type="domain" description="Carboxylesterase type B" evidence="1">
    <location>
        <begin position="55"/>
        <end position="485"/>
    </location>
</feature>
<dbReference type="PANTHER" id="PTHR43142">
    <property type="entry name" value="CARBOXYLIC ESTER HYDROLASE"/>
    <property type="match status" value="1"/>
</dbReference>
<comment type="caution">
    <text evidence="2">The sequence shown here is derived from an EMBL/GenBank/DDBJ whole genome shotgun (WGS) entry which is preliminary data.</text>
</comment>
<sequence>MSSPPDQLCHPTLKQTLRGKLTSSTLEFLNLKYARIPARYQDSILNDELLKAGADGVVDNTRFGPSCPQHRGAQAWDLTLIGSAKLNYFQGQGPTERMDEFECLNLNVTVPKSGLENAATTSGREHLLPVFVWVHGGGLSMGSNSWPQYQMRRFVERSAEIGKPVIGVGITYRVNVFGFLVGEEIGSRGNMGFKDQLQAFRWIKRHIAGFGGDPSNVTAVGESAGGISLSTLLCANVGDDGLFERVALMSGEVTVRKWRNGWWQQKMLEDQSTHLKLERGNAESRRRALLDTDAEELAQKMPMTQQWTMAVDNEFFTARVTIESVMDGKSDVHKPAWCKEVVIGDTEHDGTVLKGRVLDPPNALGRLKQACAKYLTASETQRLLAAYNLERTLPEKQEAERLLELVGDLRFHLAALSAYRGWKAASPPRRASRYHFHIPNPIDGPFKGLSSHELDVAYLLNNFEEHLDEHNRSIALAMQDRFIRYANGEGWVKEGKVVVFDGDGVTEVDEDRYDAIYRNGRGAILEDIGLTNLWHVADVWQGIRQEEQELVESRSESKL</sequence>
<dbReference type="OMA" id="WKEAFEP"/>
<dbReference type="InterPro" id="IPR029058">
    <property type="entry name" value="AB_hydrolase_fold"/>
</dbReference>
<evidence type="ECO:0000313" key="2">
    <source>
        <dbReference type="EMBL" id="KAF5849625.1"/>
    </source>
</evidence>
<accession>A0A8H5ZI51</accession>
<dbReference type="InterPro" id="IPR002018">
    <property type="entry name" value="CarbesteraseB"/>
</dbReference>
<dbReference type="Pfam" id="PF00135">
    <property type="entry name" value="COesterase"/>
    <property type="match status" value="1"/>
</dbReference>
<dbReference type="EMBL" id="WNKQ01000008">
    <property type="protein sequence ID" value="KAF5849625.1"/>
    <property type="molecule type" value="Genomic_DNA"/>
</dbReference>
<dbReference type="Proteomes" id="UP000624244">
    <property type="component" value="Unassembled WGS sequence"/>
</dbReference>